<feature type="signal peptide" evidence="1">
    <location>
        <begin position="1"/>
        <end position="21"/>
    </location>
</feature>
<dbReference type="AlphaFoldDB" id="A0A497YSL8"/>
<dbReference type="EMBL" id="RCCT01000010">
    <property type="protein sequence ID" value="RLJ97937.1"/>
    <property type="molecule type" value="Genomic_DNA"/>
</dbReference>
<keyword evidence="3" id="KW-1185">Reference proteome</keyword>
<evidence type="ECO:0008006" key="4">
    <source>
        <dbReference type="Google" id="ProtNLM"/>
    </source>
</evidence>
<proteinExistence type="predicted"/>
<gene>
    <name evidence="2" type="ORF">CLV75_4282</name>
</gene>
<feature type="chain" id="PRO_5019861421" description="Tat pathway signal sequence domain protein" evidence="1">
    <location>
        <begin position="22"/>
        <end position="143"/>
    </location>
</feature>
<protein>
    <recommendedName>
        <fullName evidence="4">Tat pathway signal sequence domain protein</fullName>
    </recommendedName>
</protein>
<comment type="caution">
    <text evidence="2">The sequence shown here is derived from an EMBL/GenBank/DDBJ whole genome shotgun (WGS) entry which is preliminary data.</text>
</comment>
<keyword evidence="1" id="KW-0732">Signal</keyword>
<dbReference type="OrthoDB" id="7707524at2"/>
<dbReference type="Proteomes" id="UP000271700">
    <property type="component" value="Unassembled WGS sequence"/>
</dbReference>
<organism evidence="2 3">
    <name type="scientific">Ruegeria conchae</name>
    <dbReference type="NCBI Taxonomy" id="981384"/>
    <lineage>
        <taxon>Bacteria</taxon>
        <taxon>Pseudomonadati</taxon>
        <taxon>Pseudomonadota</taxon>
        <taxon>Alphaproteobacteria</taxon>
        <taxon>Rhodobacterales</taxon>
        <taxon>Roseobacteraceae</taxon>
        <taxon>Ruegeria</taxon>
    </lineage>
</organism>
<evidence type="ECO:0000256" key="1">
    <source>
        <dbReference type="SAM" id="SignalP"/>
    </source>
</evidence>
<sequence length="143" mass="15181">MRSLRVLLTCFACLLSCGALAQSAEAPTAEISLELNALADVSGACRLTFLVTNQSGTSIDEAIFETVIFDNEGSVVTLSLFDFRDLPLDRPRVRQFDLPGMSCTSVGRALINGASSCVINGSQSDVCQSTLTLSSRVEVELLG</sequence>
<evidence type="ECO:0000313" key="3">
    <source>
        <dbReference type="Proteomes" id="UP000271700"/>
    </source>
</evidence>
<dbReference type="STRING" id="981384.GCA_000192475_03577"/>
<evidence type="ECO:0000313" key="2">
    <source>
        <dbReference type="EMBL" id="RLJ97937.1"/>
    </source>
</evidence>
<accession>A0A497YSL8</accession>
<name>A0A497YSL8_9RHOB</name>
<reference evidence="2 3" key="1">
    <citation type="submission" date="2018-10" db="EMBL/GenBank/DDBJ databases">
        <title>Genomic Encyclopedia of Archaeal and Bacterial Type Strains, Phase II (KMG-II): from individual species to whole genera.</title>
        <authorList>
            <person name="Goeker M."/>
        </authorList>
    </citation>
    <scope>NUCLEOTIDE SEQUENCE [LARGE SCALE GENOMIC DNA]</scope>
    <source>
        <strain evidence="2 3">DSM 29317</strain>
    </source>
</reference>